<dbReference type="SUPFAM" id="SSF50978">
    <property type="entry name" value="WD40 repeat-like"/>
    <property type="match status" value="1"/>
</dbReference>
<organism evidence="6 7">
    <name type="scientific">Circinella minor</name>
    <dbReference type="NCBI Taxonomy" id="1195481"/>
    <lineage>
        <taxon>Eukaryota</taxon>
        <taxon>Fungi</taxon>
        <taxon>Fungi incertae sedis</taxon>
        <taxon>Mucoromycota</taxon>
        <taxon>Mucoromycotina</taxon>
        <taxon>Mucoromycetes</taxon>
        <taxon>Mucorales</taxon>
        <taxon>Lichtheimiaceae</taxon>
        <taxon>Circinella</taxon>
    </lineage>
</organism>
<dbReference type="PROSITE" id="PS50082">
    <property type="entry name" value="WD_REPEATS_2"/>
    <property type="match status" value="2"/>
</dbReference>
<accession>A0A8H7VTA7</accession>
<name>A0A8H7VTA7_9FUNG</name>
<dbReference type="Gene3D" id="2.130.10.10">
    <property type="entry name" value="YVTN repeat-like/Quinoprotein amine dehydrogenase"/>
    <property type="match status" value="2"/>
</dbReference>
<keyword evidence="7" id="KW-1185">Reference proteome</keyword>
<keyword evidence="2" id="KW-0677">Repeat</keyword>
<dbReference type="Pfam" id="PF00400">
    <property type="entry name" value="WD40"/>
    <property type="match status" value="2"/>
</dbReference>
<comment type="caution">
    <text evidence="6">The sequence shown here is derived from an EMBL/GenBank/DDBJ whole genome shotgun (WGS) entry which is preliminary data.</text>
</comment>
<protein>
    <recommendedName>
        <fullName evidence="4">ASTRA-associated protein 1</fullName>
    </recommendedName>
</protein>
<dbReference type="EMBL" id="JAEPRB010000003">
    <property type="protein sequence ID" value="KAG2227993.1"/>
    <property type="molecule type" value="Genomic_DNA"/>
</dbReference>
<dbReference type="PROSITE" id="PS50294">
    <property type="entry name" value="WD_REPEATS_REGION"/>
    <property type="match status" value="2"/>
</dbReference>
<evidence type="ECO:0000313" key="7">
    <source>
        <dbReference type="Proteomes" id="UP000646827"/>
    </source>
</evidence>
<feature type="repeat" description="WD" evidence="5">
    <location>
        <begin position="10"/>
        <end position="51"/>
    </location>
</feature>
<dbReference type="AlphaFoldDB" id="A0A8H7VTA7"/>
<evidence type="ECO:0000256" key="4">
    <source>
        <dbReference type="ARBA" id="ARBA00040563"/>
    </source>
</evidence>
<dbReference type="Proteomes" id="UP000646827">
    <property type="component" value="Unassembled WGS sequence"/>
</dbReference>
<dbReference type="InterPro" id="IPR001680">
    <property type="entry name" value="WD40_rpt"/>
</dbReference>
<comment type="similarity">
    <text evidence="3">Belongs to the WD repeat ASA1 family.</text>
</comment>
<evidence type="ECO:0000256" key="2">
    <source>
        <dbReference type="ARBA" id="ARBA00022737"/>
    </source>
</evidence>
<keyword evidence="1 5" id="KW-0853">WD repeat</keyword>
<proteinExistence type="inferred from homology"/>
<evidence type="ECO:0000256" key="3">
    <source>
        <dbReference type="ARBA" id="ARBA00037931"/>
    </source>
</evidence>
<dbReference type="InterPro" id="IPR036322">
    <property type="entry name" value="WD40_repeat_dom_sf"/>
</dbReference>
<gene>
    <name evidence="6" type="ORF">INT45_012017</name>
</gene>
<sequence length="324" mass="36662">MSLPTPAYIFRGHKSSVNAIIFFNNDKYIASSDADGIVCIWKMKTRRSILEWKAHEAACLQGRDNAVHIWQLTLDEDNQVPEYMLIHSIEYYSLSFCRLSICQITDDTLLCLPLRGDTSLVDIYSIEQQKWVMQKIGTGDDDKHGLCMTVKLFYLMKELYILTGYEDGSVALWNVSYLNEKKLNLVWLVKEHTAPVLDVAVERNTFGFAISTSGDNQIVKYALSSQQQQQGQGQESNVVIKKSSIKKSGLAAIDIRIDGKIFATAGHDGRIRVFSCKSLQPLAILSYHRDSVYSVAFASVLEDTKDHWLIGGSKESRISLWKIY</sequence>
<dbReference type="PANTHER" id="PTHR19854:SF1">
    <property type="entry name" value="GUANINE NUCLEOTIDE-BINDING PROTEIN SUBUNIT BETA-LIKE PROTEIN 1"/>
    <property type="match status" value="1"/>
</dbReference>
<evidence type="ECO:0000256" key="1">
    <source>
        <dbReference type="ARBA" id="ARBA00022574"/>
    </source>
</evidence>
<dbReference type="OrthoDB" id="7668193at2759"/>
<feature type="repeat" description="WD" evidence="5">
    <location>
        <begin position="285"/>
        <end position="324"/>
    </location>
</feature>
<evidence type="ECO:0000256" key="5">
    <source>
        <dbReference type="PROSITE-ProRule" id="PRU00221"/>
    </source>
</evidence>
<reference evidence="6 7" key="1">
    <citation type="submission" date="2020-12" db="EMBL/GenBank/DDBJ databases">
        <title>Metabolic potential, ecology and presence of endohyphal bacteria is reflected in genomic diversity of Mucoromycotina.</title>
        <authorList>
            <person name="Muszewska A."/>
            <person name="Okrasinska A."/>
            <person name="Steczkiewicz K."/>
            <person name="Drgas O."/>
            <person name="Orlowska M."/>
            <person name="Perlinska-Lenart U."/>
            <person name="Aleksandrzak-Piekarczyk T."/>
            <person name="Szatraj K."/>
            <person name="Zielenkiewicz U."/>
            <person name="Pilsyk S."/>
            <person name="Malc E."/>
            <person name="Mieczkowski P."/>
            <person name="Kruszewska J.S."/>
            <person name="Biernat P."/>
            <person name="Pawlowska J."/>
        </authorList>
    </citation>
    <scope>NUCLEOTIDE SEQUENCE [LARGE SCALE GENOMIC DNA]</scope>
    <source>
        <strain evidence="6 7">CBS 142.35</strain>
    </source>
</reference>
<dbReference type="SMART" id="SM00320">
    <property type="entry name" value="WD40"/>
    <property type="match status" value="5"/>
</dbReference>
<evidence type="ECO:0000313" key="6">
    <source>
        <dbReference type="EMBL" id="KAG2227993.1"/>
    </source>
</evidence>
<dbReference type="PANTHER" id="PTHR19854">
    <property type="entry name" value="TRANSDUCIN BETA-LIKE 3"/>
    <property type="match status" value="1"/>
</dbReference>
<dbReference type="InterPro" id="IPR015943">
    <property type="entry name" value="WD40/YVTN_repeat-like_dom_sf"/>
</dbReference>